<reference evidence="2 3" key="1">
    <citation type="submission" date="2018-01" db="EMBL/GenBank/DDBJ databases">
        <title>Draft genome sequences of six Vibrio diazotrophicus strains isolated from deep-sea sediments of the Baltic Sea.</title>
        <authorList>
            <person name="Castillo D."/>
            <person name="Vandieken V."/>
            <person name="Chiang O."/>
            <person name="Middelboe M."/>
        </authorList>
    </citation>
    <scope>NUCLEOTIDE SEQUENCE [LARGE SCALE GENOMIC DNA]</scope>
    <source>
        <strain evidence="2 3">60.27F</strain>
    </source>
</reference>
<gene>
    <name evidence="2" type="ORF">C1N32_01170</name>
</gene>
<sequence>MKPSVAATGGWLLMLSVLLSLVAQITGLFSGYWAGIPIWLVVMLFVPYVKPTQRKQIILLMVVGSIGLLYGVFKGLDGRYLLKAIDANQNVVAMIVGVGFLRIFAVNSVKTGETLPQGKSAVIRTLLGAHLFGTVLNISSVMIIGDKLATQSKLSTTQGLVLLRGFAACALWSPFFASMGLALTSAPGSELDTLVSYGIPVCAVALAISGWQLVRRADADSVSGYPISIYSLWMPALLASVVITAHKFYPHISVLSLVTLTSLCFIALWLLINKGYHAIVAARNHIESGIANSSGEVVLFAAAAMLASGVAASLDAMNIQLAPQHFGAIEASVTVAVLIALAMTGMHPVTSVVLAGSVLAPSMADPNMLGLTLLMGWSLGITASPFSGVQLSIQSRYDISAKALLKANWRYITIMYLVCCSVLWWYSTQI</sequence>
<feature type="transmembrane region" description="Helical" evidence="1">
    <location>
        <begin position="252"/>
        <end position="272"/>
    </location>
</feature>
<dbReference type="Proteomes" id="UP000236449">
    <property type="component" value="Unassembled WGS sequence"/>
</dbReference>
<feature type="transmembrane region" description="Helical" evidence="1">
    <location>
        <begin position="121"/>
        <end position="145"/>
    </location>
</feature>
<feature type="transmembrane region" description="Helical" evidence="1">
    <location>
        <begin position="195"/>
        <end position="213"/>
    </location>
</feature>
<dbReference type="EMBL" id="POSK01000001">
    <property type="protein sequence ID" value="PNI06649.1"/>
    <property type="molecule type" value="Genomic_DNA"/>
</dbReference>
<accession>A0A2J8I824</accession>
<feature type="transmembrane region" description="Helical" evidence="1">
    <location>
        <begin position="326"/>
        <end position="348"/>
    </location>
</feature>
<feature type="transmembrane region" description="Helical" evidence="1">
    <location>
        <begin position="297"/>
        <end position="314"/>
    </location>
</feature>
<keyword evidence="1" id="KW-0812">Transmembrane</keyword>
<feature type="transmembrane region" description="Helical" evidence="1">
    <location>
        <begin position="30"/>
        <end position="49"/>
    </location>
</feature>
<feature type="transmembrane region" description="Helical" evidence="1">
    <location>
        <begin position="368"/>
        <end position="389"/>
    </location>
</feature>
<evidence type="ECO:0000313" key="2">
    <source>
        <dbReference type="EMBL" id="PNI06649.1"/>
    </source>
</evidence>
<comment type="caution">
    <text evidence="2">The sequence shown here is derived from an EMBL/GenBank/DDBJ whole genome shotgun (WGS) entry which is preliminary data.</text>
</comment>
<proteinExistence type="predicted"/>
<feature type="transmembrane region" description="Helical" evidence="1">
    <location>
        <begin position="91"/>
        <end position="109"/>
    </location>
</feature>
<feature type="transmembrane region" description="Helical" evidence="1">
    <location>
        <begin position="56"/>
        <end position="76"/>
    </location>
</feature>
<keyword evidence="1" id="KW-0472">Membrane</keyword>
<organism evidence="2 3">
    <name type="scientific">Vibrio diazotrophicus</name>
    <dbReference type="NCBI Taxonomy" id="685"/>
    <lineage>
        <taxon>Bacteria</taxon>
        <taxon>Pseudomonadati</taxon>
        <taxon>Pseudomonadota</taxon>
        <taxon>Gammaproteobacteria</taxon>
        <taxon>Vibrionales</taxon>
        <taxon>Vibrionaceae</taxon>
        <taxon>Vibrio</taxon>
    </lineage>
</organism>
<keyword evidence="1" id="KW-1133">Transmembrane helix</keyword>
<evidence type="ECO:0000313" key="3">
    <source>
        <dbReference type="Proteomes" id="UP000236449"/>
    </source>
</evidence>
<dbReference type="OrthoDB" id="8523687at2"/>
<dbReference type="RefSeq" id="WP_102965167.1">
    <property type="nucleotide sequence ID" value="NZ_POSK01000001.1"/>
</dbReference>
<evidence type="ECO:0000256" key="1">
    <source>
        <dbReference type="SAM" id="Phobius"/>
    </source>
</evidence>
<feature type="transmembrane region" description="Helical" evidence="1">
    <location>
        <begin position="165"/>
        <end position="183"/>
    </location>
</feature>
<feature type="transmembrane region" description="Helical" evidence="1">
    <location>
        <begin position="225"/>
        <end position="245"/>
    </location>
</feature>
<protein>
    <submittedName>
        <fullName evidence="2">Uncharacterized protein</fullName>
    </submittedName>
</protein>
<feature type="transmembrane region" description="Helical" evidence="1">
    <location>
        <begin position="409"/>
        <end position="427"/>
    </location>
</feature>
<dbReference type="AlphaFoldDB" id="A0A2J8I824"/>
<name>A0A2J8I824_VIBDI</name>